<feature type="chain" id="PRO_5022799051" description="DUF4476 domain-containing protein" evidence="1">
    <location>
        <begin position="26"/>
        <end position="200"/>
    </location>
</feature>
<accession>A0A5B9W1N5</accession>
<feature type="signal peptide" evidence="1">
    <location>
        <begin position="1"/>
        <end position="25"/>
    </location>
</feature>
<dbReference type="KEGG" id="agv:OJF2_24220"/>
<keyword evidence="4" id="KW-1185">Reference proteome</keyword>
<dbReference type="AlphaFoldDB" id="A0A5B9W1N5"/>
<sequence length="200" mass="21833" precursor="true">MIMRLGLAPARLFVLPCLLSAPYSACFGQPAPGSGEAASITPAQAKVRADEIVKDLREAAAEARKIGDRALRERIELRLSRAELKARELAEELSRVRPAPVTASALPLSDAESEKLLQGLKKEPFDDGKLTFIENFATARPLTCRQAAALIRAFSFDEKRVAAAKALYPRLLDRQNFNDVLGAFTFDSNKVLARKAVGLK</sequence>
<evidence type="ECO:0000259" key="2">
    <source>
        <dbReference type="Pfam" id="PF14771"/>
    </source>
</evidence>
<feature type="domain" description="DUF4476" evidence="2">
    <location>
        <begin position="108"/>
        <end position="194"/>
    </location>
</feature>
<dbReference type="Proteomes" id="UP000324233">
    <property type="component" value="Chromosome"/>
</dbReference>
<organism evidence="3 4">
    <name type="scientific">Aquisphaera giovannonii</name>
    <dbReference type="NCBI Taxonomy" id="406548"/>
    <lineage>
        <taxon>Bacteria</taxon>
        <taxon>Pseudomonadati</taxon>
        <taxon>Planctomycetota</taxon>
        <taxon>Planctomycetia</taxon>
        <taxon>Isosphaerales</taxon>
        <taxon>Isosphaeraceae</taxon>
        <taxon>Aquisphaera</taxon>
    </lineage>
</organism>
<dbReference type="EMBL" id="CP042997">
    <property type="protein sequence ID" value="QEH33890.1"/>
    <property type="molecule type" value="Genomic_DNA"/>
</dbReference>
<evidence type="ECO:0000313" key="4">
    <source>
        <dbReference type="Proteomes" id="UP000324233"/>
    </source>
</evidence>
<name>A0A5B9W1N5_9BACT</name>
<dbReference type="Pfam" id="PF14771">
    <property type="entry name" value="DUF4476"/>
    <property type="match status" value="1"/>
</dbReference>
<reference evidence="3 4" key="1">
    <citation type="submission" date="2019-08" db="EMBL/GenBank/DDBJ databases">
        <title>Deep-cultivation of Planctomycetes and their phenomic and genomic characterization uncovers novel biology.</title>
        <authorList>
            <person name="Wiegand S."/>
            <person name="Jogler M."/>
            <person name="Boedeker C."/>
            <person name="Pinto D."/>
            <person name="Vollmers J."/>
            <person name="Rivas-Marin E."/>
            <person name="Kohn T."/>
            <person name="Peeters S.H."/>
            <person name="Heuer A."/>
            <person name="Rast P."/>
            <person name="Oberbeckmann S."/>
            <person name="Bunk B."/>
            <person name="Jeske O."/>
            <person name="Meyerdierks A."/>
            <person name="Storesund J.E."/>
            <person name="Kallscheuer N."/>
            <person name="Luecker S."/>
            <person name="Lage O.M."/>
            <person name="Pohl T."/>
            <person name="Merkel B.J."/>
            <person name="Hornburger P."/>
            <person name="Mueller R.-W."/>
            <person name="Bruemmer F."/>
            <person name="Labrenz M."/>
            <person name="Spormann A.M."/>
            <person name="Op den Camp H."/>
            <person name="Overmann J."/>
            <person name="Amann R."/>
            <person name="Jetten M.S.M."/>
            <person name="Mascher T."/>
            <person name="Medema M.H."/>
            <person name="Devos D.P."/>
            <person name="Kaster A.-K."/>
            <person name="Ovreas L."/>
            <person name="Rohde M."/>
            <person name="Galperin M.Y."/>
            <person name="Jogler C."/>
        </authorList>
    </citation>
    <scope>NUCLEOTIDE SEQUENCE [LARGE SCALE GENOMIC DNA]</scope>
    <source>
        <strain evidence="3 4">OJF2</strain>
    </source>
</reference>
<evidence type="ECO:0000313" key="3">
    <source>
        <dbReference type="EMBL" id="QEH33890.1"/>
    </source>
</evidence>
<dbReference type="OrthoDB" id="1033069at2"/>
<gene>
    <name evidence="3" type="ORF">OJF2_24220</name>
</gene>
<keyword evidence="1" id="KW-0732">Signal</keyword>
<protein>
    <recommendedName>
        <fullName evidence="2">DUF4476 domain-containing protein</fullName>
    </recommendedName>
</protein>
<proteinExistence type="predicted"/>
<dbReference type="InterPro" id="IPR028011">
    <property type="entry name" value="DUF4476"/>
</dbReference>
<evidence type="ECO:0000256" key="1">
    <source>
        <dbReference type="SAM" id="SignalP"/>
    </source>
</evidence>